<dbReference type="Proteomes" id="UP000321638">
    <property type="component" value="Unassembled WGS sequence"/>
</dbReference>
<name>A0A5C8PRH0_9HYPH</name>
<evidence type="ECO:0000256" key="4">
    <source>
        <dbReference type="ARBA" id="ARBA00022475"/>
    </source>
</evidence>
<keyword evidence="5 8" id="KW-0812">Transmembrane</keyword>
<evidence type="ECO:0000256" key="1">
    <source>
        <dbReference type="ARBA" id="ARBA00004651"/>
    </source>
</evidence>
<dbReference type="InterPro" id="IPR002781">
    <property type="entry name" value="TM_pro_TauE-like"/>
</dbReference>
<feature type="transmembrane region" description="Helical" evidence="8">
    <location>
        <begin position="83"/>
        <end position="102"/>
    </location>
</feature>
<protein>
    <recommendedName>
        <fullName evidence="8">Probable membrane transporter protein</fullName>
    </recommendedName>
</protein>
<keyword evidence="10" id="KW-1185">Reference proteome</keyword>
<evidence type="ECO:0000256" key="3">
    <source>
        <dbReference type="ARBA" id="ARBA00022448"/>
    </source>
</evidence>
<feature type="transmembrane region" description="Helical" evidence="8">
    <location>
        <begin position="179"/>
        <end position="199"/>
    </location>
</feature>
<proteinExistence type="inferred from homology"/>
<feature type="transmembrane region" description="Helical" evidence="8">
    <location>
        <begin position="6"/>
        <end position="30"/>
    </location>
</feature>
<evidence type="ECO:0000256" key="7">
    <source>
        <dbReference type="ARBA" id="ARBA00023136"/>
    </source>
</evidence>
<dbReference type="InterPro" id="IPR052017">
    <property type="entry name" value="TSUP"/>
</dbReference>
<feature type="transmembrane region" description="Helical" evidence="8">
    <location>
        <begin position="205"/>
        <end position="226"/>
    </location>
</feature>
<dbReference type="OrthoDB" id="9795324at2"/>
<dbReference type="PANTHER" id="PTHR30269:SF37">
    <property type="entry name" value="MEMBRANE TRANSPORTER PROTEIN"/>
    <property type="match status" value="1"/>
</dbReference>
<feature type="transmembrane region" description="Helical" evidence="8">
    <location>
        <begin position="233"/>
        <end position="251"/>
    </location>
</feature>
<dbReference type="GO" id="GO:0005886">
    <property type="term" value="C:plasma membrane"/>
    <property type="evidence" value="ECO:0007669"/>
    <property type="project" value="UniProtKB-SubCell"/>
</dbReference>
<evidence type="ECO:0000256" key="8">
    <source>
        <dbReference type="RuleBase" id="RU363041"/>
    </source>
</evidence>
<keyword evidence="7 8" id="KW-0472">Membrane</keyword>
<dbReference type="PANTHER" id="PTHR30269">
    <property type="entry name" value="TRANSMEMBRANE PROTEIN YFCA"/>
    <property type="match status" value="1"/>
</dbReference>
<accession>A0A5C8PRH0</accession>
<dbReference type="RefSeq" id="WP_147846391.1">
    <property type="nucleotide sequence ID" value="NZ_VDUZ01000007.1"/>
</dbReference>
<comment type="subcellular location">
    <subcellularLocation>
        <location evidence="1 8">Cell membrane</location>
        <topology evidence="1 8">Multi-pass membrane protein</topology>
    </subcellularLocation>
</comment>
<feature type="transmembrane region" description="Helical" evidence="8">
    <location>
        <begin position="109"/>
        <end position="129"/>
    </location>
</feature>
<evidence type="ECO:0000256" key="6">
    <source>
        <dbReference type="ARBA" id="ARBA00022989"/>
    </source>
</evidence>
<gene>
    <name evidence="9" type="ORF">FHP25_07925</name>
</gene>
<sequence length="257" mass="27147">MIDSVIAYIAALFAATGFWIPAVVVLVAGLMRGFAGFGSAMLMAPVFAVLFGPTDMIATVVAIELAVSLQLFPSARGDCDWRIVGPMSVVVCLAMPLGAWLLASVDKGLIVKTVSGIIVVFVLIMASGIRYRGERSVGAGMVVGALSGVMMATTSVGGPPVLMYLLAGNDPPARHRANIITYYMATQVPLIGIMFWYGLAGVGSIVRGLVLLPLMLVGAWIGRLLFNPRDERLYRSVALAILFGAGAFGLLRDLIIR</sequence>
<keyword evidence="6 8" id="KW-1133">Transmembrane helix</keyword>
<reference evidence="9 10" key="1">
    <citation type="submission" date="2019-06" db="EMBL/GenBank/DDBJ databases">
        <title>New taxonomy in bacterial strain CC-CFT640, isolated from vineyard.</title>
        <authorList>
            <person name="Lin S.-Y."/>
            <person name="Tsai C.-F."/>
            <person name="Young C.-C."/>
        </authorList>
    </citation>
    <scope>NUCLEOTIDE SEQUENCE [LARGE SCALE GENOMIC DNA]</scope>
    <source>
        <strain evidence="9 10">CC-CFT640</strain>
    </source>
</reference>
<dbReference type="Pfam" id="PF01925">
    <property type="entry name" value="TauE"/>
    <property type="match status" value="1"/>
</dbReference>
<feature type="transmembrane region" description="Helical" evidence="8">
    <location>
        <begin position="141"/>
        <end position="167"/>
    </location>
</feature>
<dbReference type="EMBL" id="VDUZ01000007">
    <property type="protein sequence ID" value="TXL78123.1"/>
    <property type="molecule type" value="Genomic_DNA"/>
</dbReference>
<evidence type="ECO:0000313" key="9">
    <source>
        <dbReference type="EMBL" id="TXL78123.1"/>
    </source>
</evidence>
<evidence type="ECO:0000256" key="2">
    <source>
        <dbReference type="ARBA" id="ARBA00009142"/>
    </source>
</evidence>
<dbReference type="AlphaFoldDB" id="A0A5C8PRH0"/>
<evidence type="ECO:0000256" key="5">
    <source>
        <dbReference type="ARBA" id="ARBA00022692"/>
    </source>
</evidence>
<comment type="caution">
    <text evidence="9">The sequence shown here is derived from an EMBL/GenBank/DDBJ whole genome shotgun (WGS) entry which is preliminary data.</text>
</comment>
<organism evidence="9 10">
    <name type="scientific">Vineibacter terrae</name>
    <dbReference type="NCBI Taxonomy" id="2586908"/>
    <lineage>
        <taxon>Bacteria</taxon>
        <taxon>Pseudomonadati</taxon>
        <taxon>Pseudomonadota</taxon>
        <taxon>Alphaproteobacteria</taxon>
        <taxon>Hyphomicrobiales</taxon>
        <taxon>Vineibacter</taxon>
    </lineage>
</organism>
<evidence type="ECO:0000313" key="10">
    <source>
        <dbReference type="Proteomes" id="UP000321638"/>
    </source>
</evidence>
<comment type="similarity">
    <text evidence="2 8">Belongs to the 4-toluene sulfonate uptake permease (TSUP) (TC 2.A.102) family.</text>
</comment>
<keyword evidence="4 8" id="KW-1003">Cell membrane</keyword>
<keyword evidence="3" id="KW-0813">Transport</keyword>